<dbReference type="InterPro" id="IPR025486">
    <property type="entry name" value="DUF4378"/>
</dbReference>
<feature type="region of interest" description="Disordered" evidence="1">
    <location>
        <begin position="292"/>
        <end position="327"/>
    </location>
</feature>
<sequence>MSVRAAAVSALREDDHRNLNKQIGCMNGIFHLFERHHFRRVGRHTNKRLLSAANHNMESAAEQLKLEKIPMVFKESSKILPSLDQSKTTKLESPPLPPSNQTSFHQRDLKGAVKDSMHREARSISIKTVTKTEGRVQVVKHVDSPRPSQPDGLTKAHAKKLLEPRRLSYDGRESGGKAMKVKEIPRLSLDSRVKSIQTSACESRSNFLLLGNNHKRSPSVVAKLMGLEEPSYSPPSHEDEMVPKGSGVAPHQQRLSVYSEIEKRITELEFQKSGKDLRALKQILEAIQRSERQETNTPLVQQNSISHSPRRSMESSSRHIIRKPAKLNDDKIRPVSYRENLVADERKSLSPRRSYNKDAGQHLSNGKKKNGKAVQGGLTGAVSPRLQPHLPPLELSRVRKHQGTPQTKESGLRSRRYKLKSSNQKPEVKIEIRNDIKSFSDQYDIASIQSESDNSLASCMDTEVTSKYRSKPRRSCKEMDPSMMLNEELPISELQISMKEQRSPVSVLDSTFYIEDSPSPVKKISTPFRDYDAIENDEAKWHSKDFTTNAQFLLSSEIKNDKSKEDDILLHNLRLTNSLPCVDQTEFFCHDDNDVDEDHEYINKILLASGILRDVNRASTISWLHPTVHLINPELFDVLEQNERCRKQTSPLKFNQKTHRKMVFDTVEEIIVQKLSPEGLLIQGRKHSSGHQLLKEVHREIDYLRPAKSDISMETKKDESVSITNTDMKHESADWVQLDCVIPRLVVDIECLIFKDLITEVISDEAVQMHDRSMVYRRQLFR</sequence>
<dbReference type="PANTHER" id="PTHR31680:SF20">
    <property type="entry name" value="PROTEIN LONGIFOLIA 2-LIKE"/>
    <property type="match status" value="1"/>
</dbReference>
<comment type="caution">
    <text evidence="3">The sequence shown here is derived from an EMBL/GenBank/DDBJ whole genome shotgun (WGS) entry which is preliminary data.</text>
</comment>
<accession>A0AAV0FUQ5</accession>
<evidence type="ECO:0000256" key="1">
    <source>
        <dbReference type="SAM" id="MobiDB-lite"/>
    </source>
</evidence>
<evidence type="ECO:0000313" key="4">
    <source>
        <dbReference type="Proteomes" id="UP001152523"/>
    </source>
</evidence>
<dbReference type="AlphaFoldDB" id="A0AAV0FUQ5"/>
<evidence type="ECO:0000313" key="3">
    <source>
        <dbReference type="EMBL" id="CAH9139236.1"/>
    </source>
</evidence>
<dbReference type="GO" id="GO:0051513">
    <property type="term" value="P:regulation of monopolar cell growth"/>
    <property type="evidence" value="ECO:0007669"/>
    <property type="project" value="InterPro"/>
</dbReference>
<feature type="region of interest" description="Disordered" evidence="1">
    <location>
        <begin position="230"/>
        <end position="250"/>
    </location>
</feature>
<protein>
    <recommendedName>
        <fullName evidence="2">DUF4378 domain-containing protein</fullName>
    </recommendedName>
</protein>
<feature type="region of interest" description="Disordered" evidence="1">
    <location>
        <begin position="83"/>
        <end position="106"/>
    </location>
</feature>
<dbReference type="Pfam" id="PF14309">
    <property type="entry name" value="DUF4378"/>
    <property type="match status" value="1"/>
</dbReference>
<feature type="domain" description="DUF4378" evidence="2">
    <location>
        <begin position="598"/>
        <end position="760"/>
    </location>
</feature>
<evidence type="ECO:0000259" key="2">
    <source>
        <dbReference type="Pfam" id="PF14309"/>
    </source>
</evidence>
<dbReference type="EMBL" id="CAMAPF010001015">
    <property type="protein sequence ID" value="CAH9139236.1"/>
    <property type="molecule type" value="Genomic_DNA"/>
</dbReference>
<keyword evidence="4" id="KW-1185">Reference proteome</keyword>
<dbReference type="PANTHER" id="PTHR31680">
    <property type="entry name" value="LONGIFOLIA PROTEIN"/>
    <property type="match status" value="1"/>
</dbReference>
<gene>
    <name evidence="3" type="ORF">CEPIT_LOCUS37439</name>
</gene>
<reference evidence="3" key="1">
    <citation type="submission" date="2022-07" db="EMBL/GenBank/DDBJ databases">
        <authorList>
            <person name="Macas J."/>
            <person name="Novak P."/>
            <person name="Neumann P."/>
        </authorList>
    </citation>
    <scope>NUCLEOTIDE SEQUENCE</scope>
</reference>
<name>A0AAV0FUQ5_9ASTE</name>
<proteinExistence type="predicted"/>
<dbReference type="Proteomes" id="UP001152523">
    <property type="component" value="Unassembled WGS sequence"/>
</dbReference>
<dbReference type="InterPro" id="IPR033334">
    <property type="entry name" value="LNG1/2"/>
</dbReference>
<organism evidence="3 4">
    <name type="scientific">Cuscuta epithymum</name>
    <dbReference type="NCBI Taxonomy" id="186058"/>
    <lineage>
        <taxon>Eukaryota</taxon>
        <taxon>Viridiplantae</taxon>
        <taxon>Streptophyta</taxon>
        <taxon>Embryophyta</taxon>
        <taxon>Tracheophyta</taxon>
        <taxon>Spermatophyta</taxon>
        <taxon>Magnoliopsida</taxon>
        <taxon>eudicotyledons</taxon>
        <taxon>Gunneridae</taxon>
        <taxon>Pentapetalae</taxon>
        <taxon>asterids</taxon>
        <taxon>lamiids</taxon>
        <taxon>Solanales</taxon>
        <taxon>Convolvulaceae</taxon>
        <taxon>Cuscuteae</taxon>
        <taxon>Cuscuta</taxon>
        <taxon>Cuscuta subgen. Cuscuta</taxon>
    </lineage>
</organism>
<feature type="region of interest" description="Disordered" evidence="1">
    <location>
        <begin position="343"/>
        <end position="426"/>
    </location>
</feature>